<evidence type="ECO:0000259" key="4">
    <source>
        <dbReference type="Pfam" id="PF21059"/>
    </source>
</evidence>
<evidence type="ECO:0000256" key="2">
    <source>
        <dbReference type="SAM" id="MobiDB-lite"/>
    </source>
</evidence>
<dbReference type="AlphaFoldDB" id="A0AAD9P921"/>
<feature type="domain" description="BTBDG BTB/POZ" evidence="5">
    <location>
        <begin position="280"/>
        <end position="361"/>
    </location>
</feature>
<evidence type="ECO:0000313" key="6">
    <source>
        <dbReference type="EMBL" id="KAK2190305.1"/>
    </source>
</evidence>
<name>A0AAD9P921_RIDPI</name>
<dbReference type="Proteomes" id="UP001209878">
    <property type="component" value="Unassembled WGS sequence"/>
</dbReference>
<dbReference type="CDD" id="cd18492">
    <property type="entry name" value="BACK_BTBD16"/>
    <property type="match status" value="1"/>
</dbReference>
<feature type="domain" description="BTB/POZ" evidence="4">
    <location>
        <begin position="539"/>
        <end position="646"/>
    </location>
</feature>
<feature type="compositionally biased region" description="Low complexity" evidence="2">
    <location>
        <begin position="163"/>
        <end position="173"/>
    </location>
</feature>
<evidence type="ECO:0000313" key="7">
    <source>
        <dbReference type="Proteomes" id="UP001209878"/>
    </source>
</evidence>
<feature type="domain" description="BACK" evidence="3">
    <location>
        <begin position="371"/>
        <end position="445"/>
    </location>
</feature>
<comment type="caution">
    <text evidence="6">The sequence shown here is derived from an EMBL/GenBank/DDBJ whole genome shotgun (WGS) entry which is preliminary data.</text>
</comment>
<feature type="region of interest" description="Disordered" evidence="2">
    <location>
        <begin position="162"/>
        <end position="183"/>
    </location>
</feature>
<dbReference type="InterPro" id="IPR056426">
    <property type="entry name" value="BTB_BTBDG"/>
</dbReference>
<sequence>MAAVSGGMASLGLPQTYMPSLPVRIPDDNVAYSRAQIEAPVTALIGVVPDGRHPEKLRELSRYRVRKLVGQTNRWRLPQSLGSDLLGSSQAIRAIRLSYNRNMRNIITAENPRTTVNLDMDEPYSFRKNSDRPHTTTGQEVITQKLVTSSRSQLPATARLRRSLTSTNSSSSLPPIKPFVPATARPPKPLDVFHYHARRQPKNGPDVLLQCLDTNWELHRPLLVKSKALSSQLLTAGQPSLKKYYKTPVSRTLDEFISSSSVYSSEYQQLASRGPPPEEVDLPQTSQLRHPKHFSEPSVNNLAVIKLDVKDPDVTPHAMAVALGNLYHDDTEVDVRDLSGVLAAAHVLEFELLQKGCVRRMLNNIQSGTVCKFFTIATRYREEELKAACITWLELNLVPQLSLQIQLRQMTSDMLTQVLKSDNLFTYSEFSLYRVVAYWVFMQLNPQLQLMPSYNTILAFFNSLPKTSSLLETEVGRQFVPLFNLLRLHGVTDTRHLQDIQTMNILPQSWIVKILSKHYQALQSGGDMMQMTDFNSAAVRHGFIVDDEPHYHSEIISLFGFHFELKVVKLETKGAYTFHVQRLKPSDPVLSFRQCERHTFSMRAGRETKYNIRVQYFSDNHRYRVAQTGTITQRFSLADKTSMSEVCLKLQSIYDRIYKIVHCLKLQSTYNRIYKIYEVEIHL</sequence>
<dbReference type="InterPro" id="IPR011705">
    <property type="entry name" value="BACK"/>
</dbReference>
<dbReference type="SUPFAM" id="SSF54695">
    <property type="entry name" value="POZ domain"/>
    <property type="match status" value="1"/>
</dbReference>
<evidence type="ECO:0000256" key="1">
    <source>
        <dbReference type="ARBA" id="ARBA00016271"/>
    </source>
</evidence>
<accession>A0AAD9P921</accession>
<reference evidence="6" key="1">
    <citation type="journal article" date="2023" name="Mol. Biol. Evol.">
        <title>Third-Generation Sequencing Reveals the Adaptive Role of the Epigenome in Three Deep-Sea Polychaetes.</title>
        <authorList>
            <person name="Perez M."/>
            <person name="Aroh O."/>
            <person name="Sun Y."/>
            <person name="Lan Y."/>
            <person name="Juniper S.K."/>
            <person name="Young C.R."/>
            <person name="Angers B."/>
            <person name="Qian P.Y."/>
        </authorList>
    </citation>
    <scope>NUCLEOTIDE SEQUENCE</scope>
    <source>
        <strain evidence="6">R07B-5</strain>
    </source>
</reference>
<dbReference type="InterPro" id="IPR011333">
    <property type="entry name" value="SKP1/BTB/POZ_sf"/>
</dbReference>
<dbReference type="InterPro" id="IPR042833">
    <property type="entry name" value="BTBD16"/>
</dbReference>
<gene>
    <name evidence="6" type="ORF">NP493_79g07005</name>
</gene>
<dbReference type="Pfam" id="PF07707">
    <property type="entry name" value="BACK"/>
    <property type="match status" value="1"/>
</dbReference>
<dbReference type="Pfam" id="PF23998">
    <property type="entry name" value="BTB_BTBDG"/>
    <property type="match status" value="1"/>
</dbReference>
<organism evidence="6 7">
    <name type="scientific">Ridgeia piscesae</name>
    <name type="common">Tubeworm</name>
    <dbReference type="NCBI Taxonomy" id="27915"/>
    <lineage>
        <taxon>Eukaryota</taxon>
        <taxon>Metazoa</taxon>
        <taxon>Spiralia</taxon>
        <taxon>Lophotrochozoa</taxon>
        <taxon>Annelida</taxon>
        <taxon>Polychaeta</taxon>
        <taxon>Sedentaria</taxon>
        <taxon>Canalipalpata</taxon>
        <taxon>Sabellida</taxon>
        <taxon>Siboglinidae</taxon>
        <taxon>Ridgeia</taxon>
    </lineage>
</organism>
<dbReference type="Pfam" id="PF21059">
    <property type="entry name" value="BTBD16_C"/>
    <property type="match status" value="1"/>
</dbReference>
<dbReference type="PANTHER" id="PTHR46843:SF1">
    <property type="entry name" value="BTB_POZ DOMAIN-CONTAINING PROTEIN 16"/>
    <property type="match status" value="1"/>
</dbReference>
<evidence type="ECO:0000259" key="5">
    <source>
        <dbReference type="Pfam" id="PF23998"/>
    </source>
</evidence>
<dbReference type="InterPro" id="IPR048859">
    <property type="entry name" value="BTBD16_C"/>
</dbReference>
<keyword evidence="7" id="KW-1185">Reference proteome</keyword>
<proteinExistence type="predicted"/>
<evidence type="ECO:0000259" key="3">
    <source>
        <dbReference type="Pfam" id="PF07707"/>
    </source>
</evidence>
<dbReference type="EMBL" id="JAODUO010000084">
    <property type="protein sequence ID" value="KAK2190305.1"/>
    <property type="molecule type" value="Genomic_DNA"/>
</dbReference>
<protein>
    <recommendedName>
        <fullName evidence="1">BTB/POZ domain-containing protein 16</fullName>
    </recommendedName>
</protein>
<dbReference type="PANTHER" id="PTHR46843">
    <property type="entry name" value="BTB/POZ DOMAIN-CONTAINING PROTEIN 16"/>
    <property type="match status" value="1"/>
</dbReference>
<dbReference type="Gene3D" id="3.30.710.10">
    <property type="entry name" value="Potassium Channel Kv1.1, Chain A"/>
    <property type="match status" value="1"/>
</dbReference>
<feature type="region of interest" description="Disordered" evidence="2">
    <location>
        <begin position="267"/>
        <end position="293"/>
    </location>
</feature>